<evidence type="ECO:0000313" key="1">
    <source>
        <dbReference type="EMBL" id="KAL2038107.1"/>
    </source>
</evidence>
<accession>A0ABR3ZWU5</accession>
<sequence>MTYDPERTAPAAAVRFRRNIDHLHSSQYQHDDAQGHPQIAGSHVQRRLIIIERAIESIGQGYIRGSKDSEALAIPNP</sequence>
<gene>
    <name evidence="1" type="ORF">N7G274_009054</name>
</gene>
<organism evidence="1 2">
    <name type="scientific">Stereocaulon virgatum</name>
    <dbReference type="NCBI Taxonomy" id="373712"/>
    <lineage>
        <taxon>Eukaryota</taxon>
        <taxon>Fungi</taxon>
        <taxon>Dikarya</taxon>
        <taxon>Ascomycota</taxon>
        <taxon>Pezizomycotina</taxon>
        <taxon>Lecanoromycetes</taxon>
        <taxon>OSLEUM clade</taxon>
        <taxon>Lecanoromycetidae</taxon>
        <taxon>Lecanorales</taxon>
        <taxon>Lecanorineae</taxon>
        <taxon>Stereocaulaceae</taxon>
        <taxon>Stereocaulon</taxon>
    </lineage>
</organism>
<reference evidence="1 2" key="1">
    <citation type="submission" date="2024-09" db="EMBL/GenBank/DDBJ databases">
        <title>Rethinking Asexuality: The Enigmatic Case of Functional Sexual Genes in Lepraria (Stereocaulaceae).</title>
        <authorList>
            <person name="Doellman M."/>
            <person name="Sun Y."/>
            <person name="Barcenas-Pena A."/>
            <person name="Lumbsch H.T."/>
            <person name="Grewe F."/>
        </authorList>
    </citation>
    <scope>NUCLEOTIDE SEQUENCE [LARGE SCALE GENOMIC DNA]</scope>
    <source>
        <strain evidence="1 2">Mercado 3170</strain>
    </source>
</reference>
<name>A0ABR3ZWU5_9LECA</name>
<evidence type="ECO:0000313" key="2">
    <source>
        <dbReference type="Proteomes" id="UP001590950"/>
    </source>
</evidence>
<keyword evidence="2" id="KW-1185">Reference proteome</keyword>
<comment type="caution">
    <text evidence="1">The sequence shown here is derived from an EMBL/GenBank/DDBJ whole genome shotgun (WGS) entry which is preliminary data.</text>
</comment>
<protein>
    <submittedName>
        <fullName evidence="1">Uncharacterized protein</fullName>
    </submittedName>
</protein>
<dbReference type="Proteomes" id="UP001590950">
    <property type="component" value="Unassembled WGS sequence"/>
</dbReference>
<proteinExistence type="predicted"/>
<dbReference type="EMBL" id="JBEFKJ010000034">
    <property type="protein sequence ID" value="KAL2038107.1"/>
    <property type="molecule type" value="Genomic_DNA"/>
</dbReference>